<name>A0A8H6X3T1_9AGAR</name>
<dbReference type="OrthoDB" id="59699at2759"/>
<dbReference type="InterPro" id="IPR027417">
    <property type="entry name" value="P-loop_NTPase"/>
</dbReference>
<accession>A0A8H6X3T1</accession>
<dbReference type="InterPro" id="IPR006073">
    <property type="entry name" value="GTP-bd"/>
</dbReference>
<dbReference type="SUPFAM" id="SSF52540">
    <property type="entry name" value="P-loop containing nucleoside triphosphate hydrolases"/>
    <property type="match status" value="1"/>
</dbReference>
<dbReference type="EMBL" id="JACAZH010000050">
    <property type="protein sequence ID" value="KAF7333945.1"/>
    <property type="molecule type" value="Genomic_DNA"/>
</dbReference>
<dbReference type="Pfam" id="PF01926">
    <property type="entry name" value="MMR_HSR1"/>
    <property type="match status" value="1"/>
</dbReference>
<dbReference type="Proteomes" id="UP000623467">
    <property type="component" value="Unassembled WGS sequence"/>
</dbReference>
<dbReference type="AlphaFoldDB" id="A0A8H6X3T1"/>
<comment type="caution">
    <text evidence="2">The sequence shown here is derived from an EMBL/GenBank/DDBJ whole genome shotgun (WGS) entry which is preliminary data.</text>
</comment>
<dbReference type="Gene3D" id="3.40.50.300">
    <property type="entry name" value="P-loop containing nucleotide triphosphate hydrolases"/>
    <property type="match status" value="1"/>
</dbReference>
<feature type="domain" description="G" evidence="1">
    <location>
        <begin position="15"/>
        <end position="105"/>
    </location>
</feature>
<evidence type="ECO:0000259" key="1">
    <source>
        <dbReference type="Pfam" id="PF01926"/>
    </source>
</evidence>
<keyword evidence="3" id="KW-1185">Reference proteome</keyword>
<reference evidence="2" key="1">
    <citation type="submission" date="2020-05" db="EMBL/GenBank/DDBJ databases">
        <title>Mycena genomes resolve the evolution of fungal bioluminescence.</title>
        <authorList>
            <person name="Tsai I.J."/>
        </authorList>
    </citation>
    <scope>NUCLEOTIDE SEQUENCE</scope>
    <source>
        <strain evidence="2">160909Yilan</strain>
    </source>
</reference>
<sequence>MDQAIDLRSKCPHFRILVVGRANAGKTTLLKKVCNSVEDPEIFSPNGKKLDLAVVEGTAQRGEHNIENQLIFKSNRQFIFHDSRGFESGSASEIQKVKDFIAARSATSQLSDQLHAIWYCMPTDNSRPLLAADEQFFNISGAGKGTSNLFSTTGNYSNHSVTVPVIAIFTKFDGLIDQTYGELRDRGKSIPDAKNAAPERAQEILTSNFIGPLSMTKFRPSDFVRMDDMRMKETNCIDLINKTANALTDDTLRLLFVSVQQNNIDLCISNAVRLLWNSNSEDVERVVSGGISWFPHAWVPQICCF</sequence>
<evidence type="ECO:0000313" key="3">
    <source>
        <dbReference type="Proteomes" id="UP000623467"/>
    </source>
</evidence>
<gene>
    <name evidence="2" type="ORF">MSAN_02396400</name>
</gene>
<organism evidence="2 3">
    <name type="scientific">Mycena sanguinolenta</name>
    <dbReference type="NCBI Taxonomy" id="230812"/>
    <lineage>
        <taxon>Eukaryota</taxon>
        <taxon>Fungi</taxon>
        <taxon>Dikarya</taxon>
        <taxon>Basidiomycota</taxon>
        <taxon>Agaricomycotina</taxon>
        <taxon>Agaricomycetes</taxon>
        <taxon>Agaricomycetidae</taxon>
        <taxon>Agaricales</taxon>
        <taxon>Marasmiineae</taxon>
        <taxon>Mycenaceae</taxon>
        <taxon>Mycena</taxon>
    </lineage>
</organism>
<evidence type="ECO:0000313" key="2">
    <source>
        <dbReference type="EMBL" id="KAF7333945.1"/>
    </source>
</evidence>
<protein>
    <submittedName>
        <fullName evidence="2">GTP-binding protein</fullName>
    </submittedName>
</protein>
<proteinExistence type="predicted"/>